<comment type="caution">
    <text evidence="1">The sequence shown here is derived from an EMBL/GenBank/DDBJ whole genome shotgun (WGS) entry which is preliminary data.</text>
</comment>
<dbReference type="EMBL" id="QOHO01000002">
    <property type="protein sequence ID" value="RFZ80928.1"/>
    <property type="molecule type" value="Genomic_DNA"/>
</dbReference>
<proteinExistence type="predicted"/>
<dbReference type="Proteomes" id="UP000260680">
    <property type="component" value="Unassembled WGS sequence"/>
</dbReference>
<evidence type="ECO:0008006" key="3">
    <source>
        <dbReference type="Google" id="ProtNLM"/>
    </source>
</evidence>
<accession>A0A3E2NIV4</accession>
<evidence type="ECO:0000313" key="1">
    <source>
        <dbReference type="EMBL" id="RFZ80928.1"/>
    </source>
</evidence>
<protein>
    <recommendedName>
        <fullName evidence="3">Tubby C 2 family protein</fullName>
    </recommendedName>
</protein>
<dbReference type="OrthoDB" id="1862421at2"/>
<dbReference type="RefSeq" id="WP_117415029.1">
    <property type="nucleotide sequence ID" value="NZ_QOHO01000002.1"/>
</dbReference>
<reference evidence="1 2" key="1">
    <citation type="submission" date="2018-07" db="EMBL/GenBank/DDBJ databases">
        <title>New species, Clostridium PI-S10-A1B.</title>
        <authorList>
            <person name="Krishna G."/>
            <person name="Summeta K."/>
            <person name="Shikha S."/>
            <person name="Prabhu P.B."/>
            <person name="Suresh K."/>
        </authorList>
    </citation>
    <scope>NUCLEOTIDE SEQUENCE [LARGE SCALE GENOMIC DNA]</scope>
    <source>
        <strain evidence="1 2">PI-S10-A1B</strain>
    </source>
</reference>
<organism evidence="1 2">
    <name type="scientific">Lacrimispora amygdalina</name>
    <dbReference type="NCBI Taxonomy" id="253257"/>
    <lineage>
        <taxon>Bacteria</taxon>
        <taxon>Bacillati</taxon>
        <taxon>Bacillota</taxon>
        <taxon>Clostridia</taxon>
        <taxon>Lachnospirales</taxon>
        <taxon>Lachnospiraceae</taxon>
        <taxon>Lacrimispora</taxon>
    </lineage>
</organism>
<name>A0A3E2NIV4_9FIRM</name>
<sequence>MKYLIKAGKLYQIDNGRPGIKLACLKTPYYPIKKAILSPDGRIKLYADIKSCQGGEVSGERIYVLSDPLNQTVLSGIPIYSDNLSLLSGMSVNQIRLTMEHRLFDLFMRSTREYCIMDENSWVAVRLVHCTEGGWSVEADPVFSPFILMGLFIFCRYLDKENEFITD</sequence>
<dbReference type="AlphaFoldDB" id="A0A3E2NIV4"/>
<evidence type="ECO:0000313" key="2">
    <source>
        <dbReference type="Proteomes" id="UP000260680"/>
    </source>
</evidence>
<gene>
    <name evidence="1" type="ORF">DS742_00240</name>
</gene>